<reference evidence="2 3" key="1">
    <citation type="submission" date="2017-08" db="EMBL/GenBank/DDBJ databases">
        <title>Reclassification of Bisgaard taxon 37 and 44.</title>
        <authorList>
            <person name="Christensen H."/>
        </authorList>
    </citation>
    <scope>NUCLEOTIDE SEQUENCE [LARGE SCALE GENOMIC DNA]</scope>
    <source>
        <strain evidence="2 3">111</strain>
    </source>
</reference>
<accession>A0A3A1YT64</accession>
<feature type="compositionally biased region" description="Low complexity" evidence="1">
    <location>
        <begin position="338"/>
        <end position="372"/>
    </location>
</feature>
<evidence type="ECO:0000313" key="3">
    <source>
        <dbReference type="Proteomes" id="UP000265916"/>
    </source>
</evidence>
<dbReference type="Proteomes" id="UP000265916">
    <property type="component" value="Unassembled WGS sequence"/>
</dbReference>
<proteinExistence type="predicted"/>
<dbReference type="RefSeq" id="WP_119530059.1">
    <property type="nucleotide sequence ID" value="NZ_JBHSSP010000022.1"/>
</dbReference>
<keyword evidence="3" id="KW-1185">Reference proteome</keyword>
<feature type="compositionally biased region" description="Low complexity" evidence="1">
    <location>
        <begin position="318"/>
        <end position="328"/>
    </location>
</feature>
<evidence type="ECO:0000256" key="1">
    <source>
        <dbReference type="SAM" id="MobiDB-lite"/>
    </source>
</evidence>
<dbReference type="EMBL" id="NRJG01000010">
    <property type="protein sequence ID" value="RIY40439.1"/>
    <property type="molecule type" value="Genomic_DNA"/>
</dbReference>
<comment type="caution">
    <text evidence="2">The sequence shown here is derived from an EMBL/GenBank/DDBJ whole genome shotgun (WGS) entry which is preliminary data.</text>
</comment>
<protein>
    <submittedName>
        <fullName evidence="2">Uncharacterized protein</fullName>
    </submittedName>
</protein>
<dbReference type="AlphaFoldDB" id="A0A3A1YT64"/>
<gene>
    <name evidence="2" type="ORF">CKF58_00625</name>
</gene>
<feature type="region of interest" description="Disordered" evidence="1">
    <location>
        <begin position="312"/>
        <end position="374"/>
    </location>
</feature>
<organism evidence="2 3">
    <name type="scientific">Psittacicella hinzii</name>
    <dbReference type="NCBI Taxonomy" id="2028575"/>
    <lineage>
        <taxon>Bacteria</taxon>
        <taxon>Pseudomonadati</taxon>
        <taxon>Pseudomonadota</taxon>
        <taxon>Gammaproteobacteria</taxon>
        <taxon>Pasteurellales</taxon>
        <taxon>Psittacicellaceae</taxon>
        <taxon>Psittacicella</taxon>
    </lineage>
</organism>
<name>A0A3A1YT64_9GAMM</name>
<sequence length="617" mass="68197">MSLGIGLQLAHAQTSTQIAAAPYYPAPRTAPVNLFELQNRQYPATSVQQGINYPETPAALAVLSLRQYNRAMCSPHGPIYSFKHQLEFLQQAVLDVPLMHQHFPLPGMQLVQSYTHQRNLNPVRFITNLETQAQPDYEMLHYALPQPALQMQQVMLQMEMAATYGYSNVPKEEILTRYGFIPDDTHFSQGEVKSSLASARIPDLTDTPLVASEYTGGRQTSNLGKLLTMPSASQALGNGMSQGVKRILAWGRETVQTQPAPNAKVNLSVNGNVAALNPGYNSQGATTSANSNAASNINHQAHVLLAQSKMPQVEVTKPAPAAPSTTPSNNKDKQGNKAPANTVSNANANANKASSASENKANSDNTANTASNEQVTPTMYLNRLPAPIPIGSLLATKSALEEEIQAVGQEIAAVKVKFASNTPQVQLINQQLVDSHWRLYRVNHYVQNTMAHKPQESVQKVRFAAYAATLPENYEVVNEIYQDPEILPELVKYSFINNYVLILQDFNYFNDLNAAEFFDSLFGLPIAMIYDPETYPNRLLTPAEQEKLKAYIRSRSNADNIHNRIWCECEGYNAYHIETTGLSGRLLTLAQKFNQQGLEFCRKHNIKVGKVSKVKVK</sequence>
<evidence type="ECO:0000313" key="2">
    <source>
        <dbReference type="EMBL" id="RIY40439.1"/>
    </source>
</evidence>